<dbReference type="InterPro" id="IPR003593">
    <property type="entry name" value="AAA+_ATPase"/>
</dbReference>
<evidence type="ECO:0000256" key="5">
    <source>
        <dbReference type="ARBA" id="ARBA00022967"/>
    </source>
</evidence>
<evidence type="ECO:0000313" key="8">
    <source>
        <dbReference type="EMBL" id="MBM6699070.1"/>
    </source>
</evidence>
<protein>
    <submittedName>
        <fullName evidence="8">ABC transporter ATP-binding protein</fullName>
    </submittedName>
</protein>
<dbReference type="PROSITE" id="PS50893">
    <property type="entry name" value="ABC_TRANSPORTER_2"/>
    <property type="match status" value="1"/>
</dbReference>
<dbReference type="GO" id="GO:0005524">
    <property type="term" value="F:ATP binding"/>
    <property type="evidence" value="ECO:0007669"/>
    <property type="project" value="UniProtKB-KW"/>
</dbReference>
<dbReference type="AlphaFoldDB" id="A0A938WUN9"/>
<reference evidence="8" key="1">
    <citation type="submission" date="2020-08" db="EMBL/GenBank/DDBJ databases">
        <authorList>
            <person name="Cejkova D."/>
            <person name="Kubasova T."/>
            <person name="Jahodarova E."/>
            <person name="Rychlik I."/>
        </authorList>
    </citation>
    <scope>NUCLEOTIDE SEQUENCE</scope>
    <source>
        <strain evidence="8">An836</strain>
    </source>
</reference>
<keyword evidence="1" id="KW-0813">Transport</keyword>
<sequence>MTTGRDGRPLATVRDAAIAFDGTPVLRGASLTVRPGEFVALIGRSGCGKSTLLRIVAGLVRPDTGEAATTAATAFGFQDSRLIPWMRVWDNVTLGLPGGKAARRALAQRALAEVGLADHVDAWPASLSGGQAQRASLARALVREPELLLLDEPFGALDALTRLDMQDLLASLQAREGWGALMVTHDIAEAVRLADRICVLRGGVIAADVPVDRSRLDGEGRPEDHDAVERRLRAELRRA</sequence>
<dbReference type="GO" id="GO:0016887">
    <property type="term" value="F:ATP hydrolysis activity"/>
    <property type="evidence" value="ECO:0007669"/>
    <property type="project" value="InterPro"/>
</dbReference>
<evidence type="ECO:0000256" key="4">
    <source>
        <dbReference type="ARBA" id="ARBA00022840"/>
    </source>
</evidence>
<dbReference type="Gene3D" id="3.40.50.300">
    <property type="entry name" value="P-loop containing nucleotide triphosphate hydrolases"/>
    <property type="match status" value="1"/>
</dbReference>
<gene>
    <name evidence="8" type="ORF">H7U32_01745</name>
</gene>
<keyword evidence="2" id="KW-1003">Cell membrane</keyword>
<feature type="domain" description="ABC transporter" evidence="7">
    <location>
        <begin position="11"/>
        <end position="227"/>
    </location>
</feature>
<evidence type="ECO:0000256" key="3">
    <source>
        <dbReference type="ARBA" id="ARBA00022741"/>
    </source>
</evidence>
<dbReference type="EMBL" id="JACLYU010000002">
    <property type="protein sequence ID" value="MBM6699070.1"/>
    <property type="molecule type" value="Genomic_DNA"/>
</dbReference>
<name>A0A938WUN9_9BIFI</name>
<dbReference type="InterPro" id="IPR003439">
    <property type="entry name" value="ABC_transporter-like_ATP-bd"/>
</dbReference>
<keyword evidence="9" id="KW-1185">Reference proteome</keyword>
<accession>A0A938WUN9</accession>
<keyword evidence="4 8" id="KW-0067">ATP-binding</keyword>
<evidence type="ECO:0000259" key="7">
    <source>
        <dbReference type="PROSITE" id="PS50893"/>
    </source>
</evidence>
<keyword evidence="5" id="KW-1278">Translocase</keyword>
<dbReference type="SUPFAM" id="SSF52540">
    <property type="entry name" value="P-loop containing nucleoside triphosphate hydrolases"/>
    <property type="match status" value="1"/>
</dbReference>
<dbReference type="SMART" id="SM00382">
    <property type="entry name" value="AAA"/>
    <property type="match status" value="1"/>
</dbReference>
<comment type="caution">
    <text evidence="8">The sequence shown here is derived from an EMBL/GenBank/DDBJ whole genome shotgun (WGS) entry which is preliminary data.</text>
</comment>
<reference evidence="8" key="2">
    <citation type="journal article" date="2021" name="Sci. Rep.">
        <title>The distribution of antibiotic resistance genes in chicken gut microbiota commensals.</title>
        <authorList>
            <person name="Juricova H."/>
            <person name="Matiasovicova J."/>
            <person name="Kubasova T."/>
            <person name="Cejkova D."/>
            <person name="Rychlik I."/>
        </authorList>
    </citation>
    <scope>NUCLEOTIDE SEQUENCE</scope>
    <source>
        <strain evidence="8">An836</strain>
    </source>
</reference>
<evidence type="ECO:0000256" key="2">
    <source>
        <dbReference type="ARBA" id="ARBA00022475"/>
    </source>
</evidence>
<dbReference type="InterPro" id="IPR050166">
    <property type="entry name" value="ABC_transporter_ATP-bind"/>
</dbReference>
<evidence type="ECO:0000256" key="6">
    <source>
        <dbReference type="ARBA" id="ARBA00023136"/>
    </source>
</evidence>
<evidence type="ECO:0000313" key="9">
    <source>
        <dbReference type="Proteomes" id="UP000718821"/>
    </source>
</evidence>
<evidence type="ECO:0000256" key="1">
    <source>
        <dbReference type="ARBA" id="ARBA00022448"/>
    </source>
</evidence>
<dbReference type="InterPro" id="IPR027417">
    <property type="entry name" value="P-loop_NTPase"/>
</dbReference>
<dbReference type="PANTHER" id="PTHR42788:SF17">
    <property type="entry name" value="ALIPHATIC SULFONATES IMPORT ATP-BINDING PROTEIN SSUB"/>
    <property type="match status" value="1"/>
</dbReference>
<dbReference type="InterPro" id="IPR017871">
    <property type="entry name" value="ABC_transporter-like_CS"/>
</dbReference>
<dbReference type="PROSITE" id="PS00211">
    <property type="entry name" value="ABC_TRANSPORTER_1"/>
    <property type="match status" value="1"/>
</dbReference>
<keyword evidence="3" id="KW-0547">Nucleotide-binding</keyword>
<dbReference type="Proteomes" id="UP000718821">
    <property type="component" value="Unassembled WGS sequence"/>
</dbReference>
<dbReference type="PANTHER" id="PTHR42788">
    <property type="entry name" value="TAURINE IMPORT ATP-BINDING PROTEIN-RELATED"/>
    <property type="match status" value="1"/>
</dbReference>
<dbReference type="Pfam" id="PF00005">
    <property type="entry name" value="ABC_tran"/>
    <property type="match status" value="1"/>
</dbReference>
<keyword evidence="6" id="KW-0472">Membrane</keyword>
<proteinExistence type="predicted"/>
<organism evidence="8 9">
    <name type="scientific">Bifidobacterium pullorum subsp. saeculare</name>
    <dbReference type="NCBI Taxonomy" id="78257"/>
    <lineage>
        <taxon>Bacteria</taxon>
        <taxon>Bacillati</taxon>
        <taxon>Actinomycetota</taxon>
        <taxon>Actinomycetes</taxon>
        <taxon>Bifidobacteriales</taxon>
        <taxon>Bifidobacteriaceae</taxon>
        <taxon>Bifidobacterium</taxon>
    </lineage>
</organism>